<keyword evidence="4" id="KW-1185">Reference proteome</keyword>
<evidence type="ECO:0000313" key="3">
    <source>
        <dbReference type="EMBL" id="OHX38855.1"/>
    </source>
</evidence>
<dbReference type="Pfam" id="PF01381">
    <property type="entry name" value="HTH_3"/>
    <property type="match status" value="1"/>
</dbReference>
<dbReference type="PANTHER" id="PTHR46797:SF1">
    <property type="entry name" value="METHYLPHOSPHONATE SYNTHASE"/>
    <property type="match status" value="1"/>
</dbReference>
<organism evidence="3 4">
    <name type="scientific">Cytobacillus oceanisediminis</name>
    <dbReference type="NCBI Taxonomy" id="665099"/>
    <lineage>
        <taxon>Bacteria</taxon>
        <taxon>Bacillati</taxon>
        <taxon>Bacillota</taxon>
        <taxon>Bacilli</taxon>
        <taxon>Bacillales</taxon>
        <taxon>Bacillaceae</taxon>
        <taxon>Cytobacillus</taxon>
    </lineage>
</organism>
<feature type="domain" description="HTH cro/C1-type" evidence="2">
    <location>
        <begin position="5"/>
        <end position="59"/>
    </location>
</feature>
<dbReference type="PROSITE" id="PS50943">
    <property type="entry name" value="HTH_CROC1"/>
    <property type="match status" value="1"/>
</dbReference>
<dbReference type="InterPro" id="IPR050807">
    <property type="entry name" value="TransReg_Diox_bact_type"/>
</dbReference>
<evidence type="ECO:0000256" key="1">
    <source>
        <dbReference type="ARBA" id="ARBA00023125"/>
    </source>
</evidence>
<sequence>MRYWLKKFRSNRKLTQEEVAKLCNISRSFYTQIENGTKTPSVDVAKKIAKTLEFNWVLFFENTCSSGEQNDSCITA</sequence>
<gene>
    <name evidence="3" type="ORF">BBV17_04940</name>
</gene>
<comment type="caution">
    <text evidence="3">The sequence shown here is derived from an EMBL/GenBank/DDBJ whole genome shotgun (WGS) entry which is preliminary data.</text>
</comment>
<name>A0ABX3CJC9_9BACI</name>
<reference evidence="3 4" key="1">
    <citation type="submission" date="2016-07" db="EMBL/GenBank/DDBJ databases">
        <title>Bacillus oceanisediminis whole genome.</title>
        <authorList>
            <person name="Pal Y."/>
            <person name="Verma A."/>
            <person name="Mual P."/>
            <person name="Srinivasan K."/>
        </authorList>
    </citation>
    <scope>NUCLEOTIDE SEQUENCE [LARGE SCALE GENOMIC DNA]</scope>
    <source>
        <strain evidence="3 4">Bhandara28</strain>
    </source>
</reference>
<dbReference type="Gene3D" id="1.10.260.40">
    <property type="entry name" value="lambda repressor-like DNA-binding domains"/>
    <property type="match status" value="1"/>
</dbReference>
<dbReference type="RefSeq" id="WP_071160433.1">
    <property type="nucleotide sequence ID" value="NZ_MBRJ01000079.1"/>
</dbReference>
<dbReference type="EMBL" id="MBRJ01000079">
    <property type="protein sequence ID" value="OHX38855.1"/>
    <property type="molecule type" value="Genomic_DNA"/>
</dbReference>
<accession>A0ABX3CJC9</accession>
<dbReference type="Proteomes" id="UP000180194">
    <property type="component" value="Unassembled WGS sequence"/>
</dbReference>
<dbReference type="InterPro" id="IPR010982">
    <property type="entry name" value="Lambda_DNA-bd_dom_sf"/>
</dbReference>
<evidence type="ECO:0000259" key="2">
    <source>
        <dbReference type="PROSITE" id="PS50943"/>
    </source>
</evidence>
<dbReference type="PANTHER" id="PTHR46797">
    <property type="entry name" value="HTH-TYPE TRANSCRIPTIONAL REGULATOR"/>
    <property type="match status" value="1"/>
</dbReference>
<proteinExistence type="predicted"/>
<protein>
    <submittedName>
        <fullName evidence="3">Transcriptional regulator</fullName>
    </submittedName>
</protein>
<evidence type="ECO:0000313" key="4">
    <source>
        <dbReference type="Proteomes" id="UP000180194"/>
    </source>
</evidence>
<keyword evidence="1" id="KW-0238">DNA-binding</keyword>
<dbReference type="SMART" id="SM00530">
    <property type="entry name" value="HTH_XRE"/>
    <property type="match status" value="1"/>
</dbReference>
<dbReference type="InterPro" id="IPR001387">
    <property type="entry name" value="Cro/C1-type_HTH"/>
</dbReference>
<dbReference type="CDD" id="cd00093">
    <property type="entry name" value="HTH_XRE"/>
    <property type="match status" value="1"/>
</dbReference>
<dbReference type="SUPFAM" id="SSF47413">
    <property type="entry name" value="lambda repressor-like DNA-binding domains"/>
    <property type="match status" value="1"/>
</dbReference>